<evidence type="ECO:0000313" key="5">
    <source>
        <dbReference type="Proteomes" id="UP001108280"/>
    </source>
</evidence>
<dbReference type="PANTHER" id="PTHR14224:SF94">
    <property type="entry name" value="PRAME FAMILY MEMBER 12"/>
    <property type="match status" value="1"/>
</dbReference>
<dbReference type="GO" id="GO:0019068">
    <property type="term" value="P:virion assembly"/>
    <property type="evidence" value="ECO:0007669"/>
    <property type="project" value="InterPro"/>
</dbReference>
<dbReference type="PANTHER" id="PTHR14224">
    <property type="entry name" value="SIMILAR TO PREFERENTIALLY EXPRESSED ANTIGEN IN MELANOMA-LIKE 3"/>
    <property type="match status" value="1"/>
</dbReference>
<keyword evidence="3" id="KW-0677">Repeat</keyword>
<dbReference type="Gene3D" id="1.10.375.10">
    <property type="entry name" value="Human Immunodeficiency Virus Type 1 Capsid Protein"/>
    <property type="match status" value="1"/>
</dbReference>
<accession>A0A9J7HDK7</accession>
<dbReference type="Pfam" id="PF02093">
    <property type="entry name" value="Gag_p30"/>
    <property type="match status" value="1"/>
</dbReference>
<dbReference type="InterPro" id="IPR032675">
    <property type="entry name" value="LRR_dom_sf"/>
</dbReference>
<proteinExistence type="inferred from homology"/>
<dbReference type="RefSeq" id="XP_035309751.1">
    <property type="nucleotide sequence ID" value="XM_035453860.1"/>
</dbReference>
<evidence type="ECO:0000256" key="1">
    <source>
        <dbReference type="ARBA" id="ARBA00009608"/>
    </source>
</evidence>
<name>A0A9J7HDK7_CRIGR</name>
<dbReference type="InterPro" id="IPR050694">
    <property type="entry name" value="LRRC14/PRAME"/>
</dbReference>
<dbReference type="GeneID" id="113839085"/>
<dbReference type="AlphaFoldDB" id="A0A9J7HDK7"/>
<evidence type="ECO:0000259" key="4">
    <source>
        <dbReference type="Pfam" id="PF02093"/>
    </source>
</evidence>
<evidence type="ECO:0000256" key="2">
    <source>
        <dbReference type="ARBA" id="ARBA00022614"/>
    </source>
</evidence>
<comment type="similarity">
    <text evidence="1">Belongs to the PRAME family.</text>
</comment>
<keyword evidence="5" id="KW-1185">Reference proteome</keyword>
<dbReference type="SUPFAM" id="SSF47943">
    <property type="entry name" value="Retrovirus capsid protein, N-terminal core domain"/>
    <property type="match status" value="1"/>
</dbReference>
<protein>
    <submittedName>
        <fullName evidence="6">PRAME family member 20-like</fullName>
    </submittedName>
</protein>
<dbReference type="Proteomes" id="UP001108280">
    <property type="component" value="Unplaced"/>
</dbReference>
<dbReference type="OrthoDB" id="9628575at2759"/>
<gene>
    <name evidence="6" type="primary">LOC113839085</name>
</gene>
<dbReference type="GO" id="GO:0005737">
    <property type="term" value="C:cytoplasm"/>
    <property type="evidence" value="ECO:0007669"/>
    <property type="project" value="TreeGrafter"/>
</dbReference>
<dbReference type="Gene3D" id="3.80.10.10">
    <property type="entry name" value="Ribonuclease Inhibitor"/>
    <property type="match status" value="1"/>
</dbReference>
<dbReference type="FunFam" id="3.80.10.10:FF:000079">
    <property type="entry name" value="PRAME family member 18"/>
    <property type="match status" value="1"/>
</dbReference>
<dbReference type="InterPro" id="IPR003036">
    <property type="entry name" value="Gag_P30"/>
</dbReference>
<dbReference type="SUPFAM" id="SSF52047">
    <property type="entry name" value="RNI-like"/>
    <property type="match status" value="1"/>
</dbReference>
<sequence>MGSGAPPTLLQLAVKSLQTNENVGISALQQLPKELFPCLFKEVFTSRHTEMLTAMVARWPFACLPEGALMNVPDMAILKAVLNGLDTLLTQQFHLRQSTLRVLDLRNVHNVFWDVWPGVEGLQCLEGSFLPRYAQRQLLMVVTDFDLRLNLDEHQAYLLQWAQQRQSSVRLCCLKMTICGTSLEMIRMVMKTFQPCYLEQLDLSTNWNLITLSRFAPWFGQMRNLRKLHVSHIYMKRNKEDIEQKCVARFISQISKLNCLQNLSMNGVYISSERMKQLFRCLKSPLETLSINLCMLSQADMKHLSQCQWIFQLKHLQLHGVPLFHLSTIHLQFLLEHIADTLEILELEDCTIGDSQISALLPALRKCSKLTRVNVYDNAISNSVMKEFLQGMSNISTLTEEFYPAPLECYDELGHILVEKLAQLCPDLLDILRHKRHPKNVSFGTHICPQCFQRCVYDYTAVYICIWRLRGGTDEFGLPTAAPGDVLVAFVALGVRYLYFGALGRQKRSPPPSRRRPRQVLLTSEEKQRIQLHNEIDAACPLERPEWDFTTEAGRTSLSPVAYSGLRGAVRRPTNLAQVKQVIQGAEESPTAFLERLKEAYRMYTPYDPEDPGQATSDLDRDPCAFCYTS</sequence>
<dbReference type="InterPro" id="IPR008919">
    <property type="entry name" value="Retrov_capsid_N"/>
</dbReference>
<organism evidence="5 6">
    <name type="scientific">Cricetulus griseus</name>
    <name type="common">Chinese hamster</name>
    <name type="synonym">Cricetulus barabensis griseus</name>
    <dbReference type="NCBI Taxonomy" id="10029"/>
    <lineage>
        <taxon>Eukaryota</taxon>
        <taxon>Metazoa</taxon>
        <taxon>Chordata</taxon>
        <taxon>Craniata</taxon>
        <taxon>Vertebrata</taxon>
        <taxon>Euteleostomi</taxon>
        <taxon>Mammalia</taxon>
        <taxon>Eutheria</taxon>
        <taxon>Euarchontoglires</taxon>
        <taxon>Glires</taxon>
        <taxon>Rodentia</taxon>
        <taxon>Myomorpha</taxon>
        <taxon>Muroidea</taxon>
        <taxon>Cricetidae</taxon>
        <taxon>Cricetinae</taxon>
        <taxon>Cricetulus</taxon>
    </lineage>
</organism>
<feature type="domain" description="Core shell protein Gag P30" evidence="4">
    <location>
        <begin position="524"/>
        <end position="617"/>
    </location>
</feature>
<reference evidence="6" key="1">
    <citation type="submission" date="2025-08" db="UniProtKB">
        <authorList>
            <consortium name="RefSeq"/>
        </authorList>
    </citation>
    <scope>IDENTIFICATION</scope>
    <source>
        <strain evidence="6">17A/GY</strain>
        <tissue evidence="6">Liver</tissue>
    </source>
</reference>
<evidence type="ECO:0000313" key="6">
    <source>
        <dbReference type="RefSeq" id="XP_035309751.1"/>
    </source>
</evidence>
<dbReference type="KEGG" id="cge:113839085"/>
<keyword evidence="2" id="KW-0433">Leucine-rich repeat</keyword>
<evidence type="ECO:0000256" key="3">
    <source>
        <dbReference type="ARBA" id="ARBA00022737"/>
    </source>
</evidence>